<feature type="transmembrane region" description="Helical" evidence="12">
    <location>
        <begin position="905"/>
        <end position="928"/>
    </location>
</feature>
<evidence type="ECO:0000256" key="7">
    <source>
        <dbReference type="ARBA" id="ARBA00023040"/>
    </source>
</evidence>
<evidence type="ECO:0000256" key="2">
    <source>
        <dbReference type="ARBA" id="ARBA00007242"/>
    </source>
</evidence>
<keyword evidence="4 12" id="KW-0812">Transmembrane</keyword>
<evidence type="ECO:0000256" key="9">
    <source>
        <dbReference type="ARBA" id="ARBA00023170"/>
    </source>
</evidence>
<comment type="subcellular location">
    <subcellularLocation>
        <location evidence="1">Cell membrane</location>
        <topology evidence="1">Multi-pass membrane protein</topology>
    </subcellularLocation>
</comment>
<evidence type="ECO:0000256" key="8">
    <source>
        <dbReference type="ARBA" id="ARBA00023136"/>
    </source>
</evidence>
<reference evidence="14" key="1">
    <citation type="journal article" date="2010" name="Science">
        <title>The genome of the Western clawed frog Xenopus tropicalis.</title>
        <authorList>
            <person name="Hellsten U."/>
            <person name="Harland R.M."/>
            <person name="Gilchrist M.J."/>
            <person name="Hendrix D."/>
            <person name="Jurka J."/>
            <person name="Kapitonov V."/>
            <person name="Ovcharenko I."/>
            <person name="Putnam N.H."/>
            <person name="Shu S."/>
            <person name="Taher L."/>
            <person name="Blitz I.L."/>
            <person name="Blumberg B."/>
            <person name="Dichmann D.S."/>
            <person name="Dubchak I."/>
            <person name="Amaya E."/>
            <person name="Detter J.C."/>
            <person name="Fletcher R."/>
            <person name="Gerhard D.S."/>
            <person name="Goodstein D."/>
            <person name="Graves T."/>
            <person name="Grigoriev I.V."/>
            <person name="Grimwood J."/>
            <person name="Kawashima T."/>
            <person name="Lindquist E."/>
            <person name="Lucas S.M."/>
            <person name="Mead P.E."/>
            <person name="Mitros T."/>
            <person name="Ogino H."/>
            <person name="Ohta Y."/>
            <person name="Poliakov A.V."/>
            <person name="Pollet N."/>
            <person name="Robert J."/>
            <person name="Salamov A."/>
            <person name="Sater A.K."/>
            <person name="Schmutz J."/>
            <person name="Terry A."/>
            <person name="Vize P.D."/>
            <person name="Warren W.C."/>
            <person name="Wells D."/>
            <person name="Wills A."/>
            <person name="Wilson R.K."/>
            <person name="Zimmerman L.B."/>
            <person name="Zorn A.M."/>
            <person name="Grainger R."/>
            <person name="Grammer T."/>
            <person name="Khokha M.K."/>
            <person name="Richardson P.M."/>
            <person name="Rokhsar D.S."/>
        </authorList>
    </citation>
    <scope>NUCLEOTIDE SEQUENCE [LARGE SCALE GENOMIC DNA]</scope>
    <source>
        <strain evidence="14">Nigerian</strain>
    </source>
</reference>
<dbReference type="GO" id="GO:0005886">
    <property type="term" value="C:plasma membrane"/>
    <property type="evidence" value="ECO:0007669"/>
    <property type="project" value="UniProtKB-SubCell"/>
</dbReference>
<keyword evidence="11" id="KW-0807">Transducer</keyword>
<evidence type="ECO:0000256" key="4">
    <source>
        <dbReference type="ARBA" id="ARBA00022692"/>
    </source>
</evidence>
<dbReference type="PANTHER" id="PTHR24061">
    <property type="entry name" value="CALCIUM-SENSING RECEPTOR-RELATED"/>
    <property type="match status" value="1"/>
</dbReference>
<dbReference type="AlphaFoldDB" id="A0A6I8R856"/>
<evidence type="ECO:0000313" key="14">
    <source>
        <dbReference type="Ensembl" id="ENSXETP00000081779"/>
    </source>
</evidence>
<dbReference type="InterPro" id="IPR011500">
    <property type="entry name" value="GPCR_3_9-Cys_dom"/>
</dbReference>
<evidence type="ECO:0000256" key="11">
    <source>
        <dbReference type="ARBA" id="ARBA00023224"/>
    </source>
</evidence>
<dbReference type="FunFam" id="2.10.50.30:FF:000002">
    <property type="entry name" value="Vomeronasal 2 receptor, h1"/>
    <property type="match status" value="1"/>
</dbReference>
<dbReference type="InterPro" id="IPR038550">
    <property type="entry name" value="GPCR_3_9-Cys_sf"/>
</dbReference>
<dbReference type="PROSITE" id="PS50259">
    <property type="entry name" value="G_PROTEIN_RECEP_F3_4"/>
    <property type="match status" value="1"/>
</dbReference>
<keyword evidence="5" id="KW-0732">Signal</keyword>
<feature type="transmembrane region" description="Helical" evidence="12">
    <location>
        <begin position="683"/>
        <end position="704"/>
    </location>
</feature>
<protein>
    <recommendedName>
        <fullName evidence="13">G-protein coupled receptors family 3 profile domain-containing protein</fullName>
    </recommendedName>
</protein>
<dbReference type="Ensembl" id="ENSXETT00000087586">
    <property type="protein sequence ID" value="ENSXETP00000081779"/>
    <property type="gene ID" value="ENSXETG00000004239"/>
</dbReference>
<name>A0A6I8R856_XENTR</name>
<dbReference type="Pfam" id="PF01094">
    <property type="entry name" value="ANF_receptor"/>
    <property type="match status" value="1"/>
</dbReference>
<keyword evidence="3" id="KW-1003">Cell membrane</keyword>
<evidence type="ECO:0000256" key="3">
    <source>
        <dbReference type="ARBA" id="ARBA00022475"/>
    </source>
</evidence>
<evidence type="ECO:0000256" key="6">
    <source>
        <dbReference type="ARBA" id="ARBA00022989"/>
    </source>
</evidence>
<dbReference type="Gene3D" id="3.40.50.2300">
    <property type="match status" value="2"/>
</dbReference>
<dbReference type="PRINTS" id="PR01535">
    <property type="entry name" value="VOMERONASL2R"/>
</dbReference>
<feature type="transmembrane region" description="Helical" evidence="12">
    <location>
        <begin position="873"/>
        <end position="893"/>
    </location>
</feature>
<dbReference type="InterPro" id="IPR000068">
    <property type="entry name" value="GPCR_3_Ca_sens_rcpt-rel"/>
</dbReference>
<evidence type="ECO:0000256" key="1">
    <source>
        <dbReference type="ARBA" id="ARBA00004651"/>
    </source>
</evidence>
<feature type="transmembrane region" description="Helical" evidence="12">
    <location>
        <begin position="786"/>
        <end position="811"/>
    </location>
</feature>
<feature type="domain" description="G-protein coupled receptors family 3 profile" evidence="13">
    <location>
        <begin position="679"/>
        <end position="943"/>
    </location>
</feature>
<dbReference type="InterPro" id="IPR004073">
    <property type="entry name" value="GPCR_3_vmron_rcpt_2"/>
</dbReference>
<dbReference type="SUPFAM" id="SSF53822">
    <property type="entry name" value="Periplasmic binding protein-like I"/>
    <property type="match status" value="1"/>
</dbReference>
<sequence>MQQHLLTTPIFVTTPPKYLSHVTTFGSFSAGDQREMRDFSVRIRDCGLSRQKRDCPAKIRTVVRRSKGNKELFNENLGLWPELVQSGLSREQLGEKLNPQCSLKNYVVNSHLYQSGDIILGGIMQISADKDLMQLDKIPLEMDPKLQSMYLYLDSYPHYLALKFAIEEINGRADILPNITLGYMVYNTRGIERGSMRGVMSILSGGKELVPNYNCERRGILAGFIGDLTSVSSNIISLLTGLYHYPQISYGAMDAIFTDRRRFPYVYRMVPNERYLYKALIQLLKHFGWTWVGILIADIESDYRKRQLIEQITSNGMCVEFAYELDWKKLEAKIGLDTAIIRTTARVIIISVSRDMLMGVLPFIHGHSSLRRIWILSGTSFSTGSLQLRLTEILNGSLAFLNSESKIDGFHDFLLNATPNHYPDDPFIYMIWFIWFSCITPQMKNKAMNMSDVSNVEDYELDTCLGNETLASVPDFRQLDLRVPYSVYKAVYLLAQALHVLLSEKTSHGAPTEKARLERELNPWKLNHLLRKVHVTLSSSQEEIYINKEGEAPGQYDLTNWVMFPDRRTNELNVITVGRYNTSNPNQLICNDRAIVWYPNDTEIPISVCSDSCIPGYRKNSREVEFSCCYDCVPCAEGHISNTTDMETCIQCPEDQWPNDKRTICIQKITEFLSYEDPLGQSLAAVSVLSSLTVISVLLIFIKYHKTPVVKANNQTLSYSLLLSLTLSFLCCFLFIGCPQKVTCLLRQVTFGINFTLSVSCVLAKTVTVVIAFNATKPGSKIKKWVGTRVSLCLVLLCSLLQVGICLVWLISSPPFPDYDTHTYTGKMILQCNEGSVSAFYTVIGYMGFLSGLSFIVAFLVRKLPASFNEAQLITFSLLVFCSVWVSFIPAYLSTKGKYMVAVEIFAILASSAGLLGCIFIPKCYIILFRPEQNTRRGLTGKHLQ</sequence>
<organism evidence="14">
    <name type="scientific">Xenopus tropicalis</name>
    <name type="common">Western clawed frog</name>
    <name type="synonym">Silurana tropicalis</name>
    <dbReference type="NCBI Taxonomy" id="8364"/>
    <lineage>
        <taxon>Eukaryota</taxon>
        <taxon>Metazoa</taxon>
        <taxon>Chordata</taxon>
        <taxon>Craniata</taxon>
        <taxon>Vertebrata</taxon>
        <taxon>Euteleostomi</taxon>
        <taxon>Amphibia</taxon>
        <taxon>Batrachia</taxon>
        <taxon>Anura</taxon>
        <taxon>Pipoidea</taxon>
        <taxon>Pipidae</taxon>
        <taxon>Xenopodinae</taxon>
        <taxon>Xenopus</taxon>
        <taxon>Silurana</taxon>
    </lineage>
</organism>
<feature type="transmembrane region" description="Helical" evidence="12">
    <location>
        <begin position="716"/>
        <end position="737"/>
    </location>
</feature>
<keyword evidence="9" id="KW-0675">Receptor</keyword>
<evidence type="ECO:0000256" key="10">
    <source>
        <dbReference type="ARBA" id="ARBA00023180"/>
    </source>
</evidence>
<accession>A0A6I8R856</accession>
<dbReference type="InterPro" id="IPR028082">
    <property type="entry name" value="Peripla_BP_I"/>
</dbReference>
<keyword evidence="6 12" id="KW-1133">Transmembrane helix</keyword>
<dbReference type="GeneTree" id="ENSGT00950000182788"/>
<dbReference type="Pfam" id="PF00003">
    <property type="entry name" value="7tm_3"/>
    <property type="match status" value="1"/>
</dbReference>
<dbReference type="InterPro" id="IPR001828">
    <property type="entry name" value="ANF_lig-bd_rcpt"/>
</dbReference>
<dbReference type="InterPro" id="IPR000337">
    <property type="entry name" value="GPCR_3"/>
</dbReference>
<proteinExistence type="inferred from homology"/>
<keyword evidence="10" id="KW-0325">Glycoprotein</keyword>
<comment type="similarity">
    <text evidence="2">Belongs to the G-protein coupled receptor 3 family.</text>
</comment>
<reference evidence="14" key="2">
    <citation type="submission" date="2020-05" db="UniProtKB">
        <authorList>
            <consortium name="Ensembl"/>
        </authorList>
    </citation>
    <scope>IDENTIFICATION</scope>
</reference>
<feature type="transmembrane region" description="Helical" evidence="12">
    <location>
        <begin position="839"/>
        <end position="861"/>
    </location>
</feature>
<keyword evidence="8 12" id="KW-0472">Membrane</keyword>
<dbReference type="PANTHER" id="PTHR24061:SF599">
    <property type="entry name" value="G-PROTEIN COUPLED RECEPTORS FAMILY 3 PROFILE DOMAIN-CONTAINING PROTEIN"/>
    <property type="match status" value="1"/>
</dbReference>
<dbReference type="GO" id="GO:0004930">
    <property type="term" value="F:G protein-coupled receptor activity"/>
    <property type="evidence" value="ECO:0007669"/>
    <property type="project" value="UniProtKB-KW"/>
</dbReference>
<keyword evidence="7" id="KW-0297">G-protein coupled receptor</keyword>
<evidence type="ECO:0000256" key="12">
    <source>
        <dbReference type="SAM" id="Phobius"/>
    </source>
</evidence>
<dbReference type="PRINTS" id="PR00248">
    <property type="entry name" value="GPCRMGR"/>
</dbReference>
<dbReference type="Gene3D" id="2.10.50.30">
    <property type="entry name" value="GPCR, family 3, nine cysteines domain"/>
    <property type="match status" value="1"/>
</dbReference>
<dbReference type="Pfam" id="PF07562">
    <property type="entry name" value="NCD3G"/>
    <property type="match status" value="1"/>
</dbReference>
<feature type="transmembrane region" description="Helical" evidence="12">
    <location>
        <begin position="749"/>
        <end position="774"/>
    </location>
</feature>
<dbReference type="CDD" id="cd15283">
    <property type="entry name" value="7tmC_V2R_pheromone"/>
    <property type="match status" value="1"/>
</dbReference>
<dbReference type="InParanoid" id="A0A6I8R856"/>
<evidence type="ECO:0000256" key="5">
    <source>
        <dbReference type="ARBA" id="ARBA00022729"/>
    </source>
</evidence>
<dbReference type="InterPro" id="IPR017978">
    <property type="entry name" value="GPCR_3_C"/>
</dbReference>
<evidence type="ECO:0000259" key="13">
    <source>
        <dbReference type="PROSITE" id="PS50259"/>
    </source>
</evidence>
<dbReference type="FunFam" id="3.40.50.2300:FF:000728">
    <property type="entry name" value="Uncharacterized protein"/>
    <property type="match status" value="1"/>
</dbReference>